<reference evidence="2" key="1">
    <citation type="submission" date="2019-03" db="EMBL/GenBank/DDBJ databases">
        <title>Single cell metagenomics reveals metabolic interactions within the superorganism composed of flagellate Streblomastix strix and complex community of Bacteroidetes bacteria on its surface.</title>
        <authorList>
            <person name="Treitli S.C."/>
            <person name="Kolisko M."/>
            <person name="Husnik F."/>
            <person name="Keeling P."/>
            <person name="Hampl V."/>
        </authorList>
    </citation>
    <scope>NUCLEOTIDE SEQUENCE</scope>
    <source>
        <strain evidence="2">STM</strain>
    </source>
</reference>
<gene>
    <name evidence="2" type="ORF">EZS27_022627</name>
</gene>
<feature type="transmembrane region" description="Helical" evidence="1">
    <location>
        <begin position="130"/>
        <end position="151"/>
    </location>
</feature>
<evidence type="ECO:0000313" key="2">
    <source>
        <dbReference type="EMBL" id="KAA6328490.1"/>
    </source>
</evidence>
<keyword evidence="1" id="KW-1133">Transmembrane helix</keyword>
<organism evidence="2">
    <name type="scientific">termite gut metagenome</name>
    <dbReference type="NCBI Taxonomy" id="433724"/>
    <lineage>
        <taxon>unclassified sequences</taxon>
        <taxon>metagenomes</taxon>
        <taxon>organismal metagenomes</taxon>
    </lineage>
</organism>
<comment type="caution">
    <text evidence="2">The sequence shown here is derived from an EMBL/GenBank/DDBJ whole genome shotgun (WGS) entry which is preliminary data.</text>
</comment>
<feature type="transmembrane region" description="Helical" evidence="1">
    <location>
        <begin position="12"/>
        <end position="30"/>
    </location>
</feature>
<dbReference type="AlphaFoldDB" id="A0A5J4R5V7"/>
<keyword evidence="1" id="KW-0812">Transmembrane</keyword>
<feature type="transmembrane region" description="Helical" evidence="1">
    <location>
        <begin position="50"/>
        <end position="71"/>
    </location>
</feature>
<proteinExistence type="predicted"/>
<keyword evidence="1" id="KW-0472">Membrane</keyword>
<sequence length="156" mass="17435">MKKLSYKISYYVLYVLFAVVAVVLGLFYFGGSEVQPIVVDMDQPAYTDTLLYLTYGLFGLTVIVTLIAFLFQFGVALKDNPINALKSLIGVILIVAVLIISWSVGSEEKLYMPGYDGIENEPFWLKLTDMFLYTIYFLLGITLLAMIASGVKKKLS</sequence>
<protein>
    <submittedName>
        <fullName evidence="2">Uncharacterized protein</fullName>
    </submittedName>
</protein>
<accession>A0A5J4R5V7</accession>
<evidence type="ECO:0000256" key="1">
    <source>
        <dbReference type="SAM" id="Phobius"/>
    </source>
</evidence>
<feature type="transmembrane region" description="Helical" evidence="1">
    <location>
        <begin position="83"/>
        <end position="104"/>
    </location>
</feature>
<name>A0A5J4R5V7_9ZZZZ</name>
<dbReference type="EMBL" id="SNRY01001812">
    <property type="protein sequence ID" value="KAA6328490.1"/>
    <property type="molecule type" value="Genomic_DNA"/>
</dbReference>